<evidence type="ECO:0000313" key="2">
    <source>
        <dbReference type="EMBL" id="QCZ92900.1"/>
    </source>
</evidence>
<dbReference type="KEGG" id="salk:FBQ74_05095"/>
<organism evidence="2 3">
    <name type="scientific">Salinimonas iocasae</name>
    <dbReference type="NCBI Taxonomy" id="2572577"/>
    <lineage>
        <taxon>Bacteria</taxon>
        <taxon>Pseudomonadati</taxon>
        <taxon>Pseudomonadota</taxon>
        <taxon>Gammaproteobacteria</taxon>
        <taxon>Alteromonadales</taxon>
        <taxon>Alteromonadaceae</taxon>
        <taxon>Alteromonas/Salinimonas group</taxon>
        <taxon>Salinimonas</taxon>
    </lineage>
</organism>
<feature type="signal peptide" evidence="1">
    <location>
        <begin position="1"/>
        <end position="33"/>
    </location>
</feature>
<dbReference type="RefSeq" id="WP_139755649.1">
    <property type="nucleotide sequence ID" value="NZ_CP039852.1"/>
</dbReference>
<gene>
    <name evidence="2" type="ORF">FBQ74_05095</name>
</gene>
<protein>
    <recommendedName>
        <fullName evidence="4">TIGR03016 family PEP-CTERM system-associated outer membrane protein</fullName>
    </recommendedName>
</protein>
<evidence type="ECO:0008006" key="4">
    <source>
        <dbReference type="Google" id="ProtNLM"/>
    </source>
</evidence>
<evidence type="ECO:0000313" key="3">
    <source>
        <dbReference type="Proteomes" id="UP000304912"/>
    </source>
</evidence>
<keyword evidence="1" id="KW-0732">Signal</keyword>
<reference evidence="2 3" key="1">
    <citation type="submission" date="2019-04" db="EMBL/GenBank/DDBJ databases">
        <title>Salinimonas iocasae sp. nov., a halophilic bacterium isolated from the outer tube casing of tubeworms in Okinawa Trough.</title>
        <authorList>
            <person name="Zhang H."/>
            <person name="Wang H."/>
            <person name="Li C."/>
        </authorList>
    </citation>
    <scope>NUCLEOTIDE SEQUENCE [LARGE SCALE GENOMIC DNA]</scope>
    <source>
        <strain evidence="2 3">KX18D6</strain>
    </source>
</reference>
<proteinExistence type="predicted"/>
<sequence>MDKNKKELMARKFTASKLALFTCSALATGVVSAGDLEIRPRASSELIFQQIDSDIRGDRDVTTLRIEPSVDAVYTAKRASASANISATHLERDTDAFSSRNDFLEYQYEGQLDVIERLLTIGVLGRSRYLNANTNNFLISDQLTNSNDLTRTQTDTIRASSDFTRNPLIEARTSVSFSKVQAEENQFRNTGRLNNETFEANANITDGSAIQGFKWELDGMYSDTDRSEANLGTFETHEVDGFVDRLIYGRWAFRVTGWSESYEFRSQGNFIQDVREFDSYGGGITYYKAEDRYISLTVNKANSSNPENDGDVFPGVDVNWAFTNRTNISARYGQRFYGDATNLRISHATRKIRTSVFYSEDVRNASQFLGANNTDGVLVCPGSGFSPGCFQPDTLAYELTGGQQFIQLGEDNNVIDDSIILRKGGGFEMSYQSRVFTVGIFARYNDDNFLGQQRRRKTESFGTNGTYRIGAFTRLNAALSFADIERDDDLLGRGTGENMRFNLGLNHRFSPHLNLNAGYSFVEQEGGVSLGGFGSNYTENRFQVGVTYTFR</sequence>
<name>A0A5B7YBL3_9ALTE</name>
<dbReference type="AlphaFoldDB" id="A0A5B7YBL3"/>
<dbReference type="SUPFAM" id="SSF56935">
    <property type="entry name" value="Porins"/>
    <property type="match status" value="1"/>
</dbReference>
<keyword evidence="3" id="KW-1185">Reference proteome</keyword>
<evidence type="ECO:0000256" key="1">
    <source>
        <dbReference type="SAM" id="SignalP"/>
    </source>
</evidence>
<dbReference type="EMBL" id="CP039852">
    <property type="protein sequence ID" value="QCZ92900.1"/>
    <property type="molecule type" value="Genomic_DNA"/>
</dbReference>
<dbReference type="Proteomes" id="UP000304912">
    <property type="component" value="Chromosome"/>
</dbReference>
<feature type="chain" id="PRO_5023131519" description="TIGR03016 family PEP-CTERM system-associated outer membrane protein" evidence="1">
    <location>
        <begin position="34"/>
        <end position="551"/>
    </location>
</feature>
<dbReference type="OrthoDB" id="5750656at2"/>
<accession>A0A5B7YBL3</accession>